<proteinExistence type="predicted"/>
<gene>
    <name evidence="1" type="ORF">LTRI10_LOCUS4254</name>
</gene>
<sequence length="126" mass="14338">MVSETSPFHILQCVCLLWRIWKSKNKVTFEFIQPHVRTLARQFYNQVLEISNLLLPPPPRRSLLRILPATTWVSPPEGFLKINVDTAVCASGCSYELIIRGSDGHVMLAFGLQHQGILLGPRDSRR</sequence>
<keyword evidence="2" id="KW-1185">Reference proteome</keyword>
<organism evidence="1 2">
    <name type="scientific">Linum trigynum</name>
    <dbReference type="NCBI Taxonomy" id="586398"/>
    <lineage>
        <taxon>Eukaryota</taxon>
        <taxon>Viridiplantae</taxon>
        <taxon>Streptophyta</taxon>
        <taxon>Embryophyta</taxon>
        <taxon>Tracheophyta</taxon>
        <taxon>Spermatophyta</taxon>
        <taxon>Magnoliopsida</taxon>
        <taxon>eudicotyledons</taxon>
        <taxon>Gunneridae</taxon>
        <taxon>Pentapetalae</taxon>
        <taxon>rosids</taxon>
        <taxon>fabids</taxon>
        <taxon>Malpighiales</taxon>
        <taxon>Linaceae</taxon>
        <taxon>Linum</taxon>
    </lineage>
</organism>
<evidence type="ECO:0000313" key="1">
    <source>
        <dbReference type="EMBL" id="CAL1356558.1"/>
    </source>
</evidence>
<dbReference type="Proteomes" id="UP001497516">
    <property type="component" value="Chromosome 1"/>
</dbReference>
<evidence type="ECO:0000313" key="2">
    <source>
        <dbReference type="Proteomes" id="UP001497516"/>
    </source>
</evidence>
<dbReference type="AlphaFoldDB" id="A0AAV2CL95"/>
<dbReference type="EMBL" id="OZ034813">
    <property type="protein sequence ID" value="CAL1356558.1"/>
    <property type="molecule type" value="Genomic_DNA"/>
</dbReference>
<accession>A0AAV2CL95</accession>
<reference evidence="1 2" key="1">
    <citation type="submission" date="2024-04" db="EMBL/GenBank/DDBJ databases">
        <authorList>
            <person name="Fracassetti M."/>
        </authorList>
    </citation>
    <scope>NUCLEOTIDE SEQUENCE [LARGE SCALE GENOMIC DNA]</scope>
</reference>
<name>A0AAV2CL95_9ROSI</name>
<protein>
    <submittedName>
        <fullName evidence="1">Uncharacterized protein</fullName>
    </submittedName>
</protein>